<proteinExistence type="predicted"/>
<evidence type="ECO:0000313" key="3">
    <source>
        <dbReference type="EMBL" id="SNC67802.1"/>
    </source>
</evidence>
<evidence type="ECO:0000259" key="2">
    <source>
        <dbReference type="Pfam" id="PF07883"/>
    </source>
</evidence>
<gene>
    <name evidence="3" type="ORF">SAMN06265337_2077</name>
</gene>
<protein>
    <submittedName>
        <fullName evidence="3">Cupin domain-containing protein</fullName>
    </submittedName>
</protein>
<feature type="compositionally biased region" description="Basic and acidic residues" evidence="1">
    <location>
        <begin position="9"/>
        <end position="22"/>
    </location>
</feature>
<evidence type="ECO:0000256" key="1">
    <source>
        <dbReference type="SAM" id="MobiDB-lite"/>
    </source>
</evidence>
<organism evidence="3 4">
    <name type="scientific">Hymenobacter gelipurpurascens</name>
    <dbReference type="NCBI Taxonomy" id="89968"/>
    <lineage>
        <taxon>Bacteria</taxon>
        <taxon>Pseudomonadati</taxon>
        <taxon>Bacteroidota</taxon>
        <taxon>Cytophagia</taxon>
        <taxon>Cytophagales</taxon>
        <taxon>Hymenobacteraceae</taxon>
        <taxon>Hymenobacter</taxon>
    </lineage>
</organism>
<reference evidence="4" key="1">
    <citation type="submission" date="2017-06" db="EMBL/GenBank/DDBJ databases">
        <authorList>
            <person name="Varghese N."/>
            <person name="Submissions S."/>
        </authorList>
    </citation>
    <scope>NUCLEOTIDE SEQUENCE [LARGE SCALE GENOMIC DNA]</scope>
    <source>
        <strain evidence="4">DSM 11116</strain>
    </source>
</reference>
<keyword evidence="4" id="KW-1185">Reference proteome</keyword>
<dbReference type="InterPro" id="IPR014710">
    <property type="entry name" value="RmlC-like_jellyroll"/>
</dbReference>
<dbReference type="AlphaFoldDB" id="A0A212TP60"/>
<dbReference type="Gene3D" id="2.60.120.10">
    <property type="entry name" value="Jelly Rolls"/>
    <property type="match status" value="1"/>
</dbReference>
<accession>A0A212TP60</accession>
<dbReference type="SUPFAM" id="SSF51182">
    <property type="entry name" value="RmlC-like cupins"/>
    <property type="match status" value="1"/>
</dbReference>
<dbReference type="OrthoDB" id="882143at2"/>
<sequence length="113" mass="12414">MADTTITKVDSRHSPKGPEGEKYLASGTHLSMRLWENESPAEAKEPVTRSYETVGYVIQGRAELHLEGQMVLLEPGNSWVVPRGASHTYKILEAFTAVEATAPPAQVHGRDDK</sequence>
<dbReference type="RefSeq" id="WP_088843320.1">
    <property type="nucleotide sequence ID" value="NZ_FYEW01000001.1"/>
</dbReference>
<dbReference type="Proteomes" id="UP000198131">
    <property type="component" value="Unassembled WGS sequence"/>
</dbReference>
<dbReference type="InterPro" id="IPR011051">
    <property type="entry name" value="RmlC_Cupin_sf"/>
</dbReference>
<name>A0A212TP60_9BACT</name>
<feature type="domain" description="Cupin type-2" evidence="2">
    <location>
        <begin position="47"/>
        <end position="90"/>
    </location>
</feature>
<dbReference type="Pfam" id="PF07883">
    <property type="entry name" value="Cupin_2"/>
    <property type="match status" value="1"/>
</dbReference>
<evidence type="ECO:0000313" key="4">
    <source>
        <dbReference type="Proteomes" id="UP000198131"/>
    </source>
</evidence>
<dbReference type="EMBL" id="FYEW01000001">
    <property type="protein sequence ID" value="SNC67802.1"/>
    <property type="molecule type" value="Genomic_DNA"/>
</dbReference>
<dbReference type="InterPro" id="IPR013096">
    <property type="entry name" value="Cupin_2"/>
</dbReference>
<feature type="region of interest" description="Disordered" evidence="1">
    <location>
        <begin position="1"/>
        <end position="23"/>
    </location>
</feature>